<dbReference type="InterPro" id="IPR027417">
    <property type="entry name" value="P-loop_NTPase"/>
</dbReference>
<keyword evidence="5" id="KW-0175">Coiled coil</keyword>
<dbReference type="SUPFAM" id="SSF47576">
    <property type="entry name" value="Calponin-homology domain, CH-domain"/>
    <property type="match status" value="1"/>
</dbReference>
<dbReference type="Gene3D" id="3.40.850.10">
    <property type="entry name" value="Kinesin motor domain"/>
    <property type="match status" value="2"/>
</dbReference>
<dbReference type="PROSITE" id="PS50067">
    <property type="entry name" value="KINESIN_MOTOR_2"/>
    <property type="match status" value="1"/>
</dbReference>
<dbReference type="GO" id="GO:0003777">
    <property type="term" value="F:microtubule motor activity"/>
    <property type="evidence" value="ECO:0007669"/>
    <property type="project" value="InterPro"/>
</dbReference>
<dbReference type="CDD" id="cd21203">
    <property type="entry name" value="CH_AtKIN14-like"/>
    <property type="match status" value="1"/>
</dbReference>
<dbReference type="GO" id="GO:0007018">
    <property type="term" value="P:microtubule-based movement"/>
    <property type="evidence" value="ECO:0007669"/>
    <property type="project" value="InterPro"/>
</dbReference>
<accession>A0A8K0NE46</accession>
<evidence type="ECO:0000259" key="6">
    <source>
        <dbReference type="PROSITE" id="PS50021"/>
    </source>
</evidence>
<proteinExistence type="inferred from homology"/>
<dbReference type="GO" id="GO:0005874">
    <property type="term" value="C:microtubule"/>
    <property type="evidence" value="ECO:0007669"/>
    <property type="project" value="UniProtKB-KW"/>
</dbReference>
<dbReference type="PANTHER" id="PTHR47972">
    <property type="entry name" value="KINESIN-LIKE PROTEIN KLP-3"/>
    <property type="match status" value="1"/>
</dbReference>
<dbReference type="SUPFAM" id="SSF52540">
    <property type="entry name" value="P-loop containing nucleoside triphosphate hydrolases"/>
    <property type="match status" value="1"/>
</dbReference>
<dbReference type="GO" id="GO:0008017">
    <property type="term" value="F:microtubule binding"/>
    <property type="evidence" value="ECO:0007669"/>
    <property type="project" value="InterPro"/>
</dbReference>
<dbReference type="InterPro" id="IPR001715">
    <property type="entry name" value="CH_dom"/>
</dbReference>
<reference evidence="8" key="1">
    <citation type="journal article" date="2017" name="Gigascience">
        <title>The genome draft of coconut (Cocos nucifera).</title>
        <authorList>
            <person name="Xiao Y."/>
            <person name="Xu P."/>
            <person name="Fan H."/>
            <person name="Baudouin L."/>
            <person name="Xia W."/>
            <person name="Bocs S."/>
            <person name="Xu J."/>
            <person name="Li Q."/>
            <person name="Guo A."/>
            <person name="Zhou L."/>
            <person name="Li J."/>
            <person name="Wu Y."/>
            <person name="Ma Z."/>
            <person name="Armero A."/>
            <person name="Issali A.E."/>
            <person name="Liu N."/>
            <person name="Peng M."/>
            <person name="Yang Y."/>
        </authorList>
    </citation>
    <scope>NUCLEOTIDE SEQUENCE</scope>
    <source>
        <tissue evidence="8">Spear leaf of Hainan Tall coconut</tissue>
    </source>
</reference>
<evidence type="ECO:0000313" key="8">
    <source>
        <dbReference type="EMBL" id="KAG1371316.1"/>
    </source>
</evidence>
<dbReference type="Proteomes" id="UP000797356">
    <property type="component" value="Chromosome 16"/>
</dbReference>
<dbReference type="SMART" id="SM00129">
    <property type="entry name" value="KISc"/>
    <property type="match status" value="1"/>
</dbReference>
<dbReference type="AlphaFoldDB" id="A0A8K0NE46"/>
<comment type="similarity">
    <text evidence="1">Belongs to the TRAFAC class myosin-kinesin ATPase superfamily. Kinesin family. KIN-14 subfamily.</text>
</comment>
<gene>
    <name evidence="8" type="ORF">COCNU_16G004100</name>
</gene>
<evidence type="ECO:0000256" key="1">
    <source>
        <dbReference type="ARBA" id="ARBA00010899"/>
    </source>
</evidence>
<feature type="binding site" evidence="4">
    <location>
        <begin position="432"/>
        <end position="439"/>
    </location>
    <ligand>
        <name>ATP</name>
        <dbReference type="ChEBI" id="CHEBI:30616"/>
    </ligand>
</feature>
<dbReference type="Pfam" id="PF00225">
    <property type="entry name" value="Kinesin"/>
    <property type="match status" value="1"/>
</dbReference>
<keyword evidence="2" id="KW-0493">Microtubule</keyword>
<dbReference type="InterPro" id="IPR027640">
    <property type="entry name" value="Kinesin-like_fam"/>
</dbReference>
<comment type="caution">
    <text evidence="8">The sequence shown here is derived from an EMBL/GenBank/DDBJ whole genome shotgun (WGS) entry which is preliminary data.</text>
</comment>
<evidence type="ECO:0000256" key="3">
    <source>
        <dbReference type="ARBA" id="ARBA00023175"/>
    </source>
</evidence>
<sequence>MVGVVLAEDLPDEPSEEEFRLGLRNGLILCNALNKVHPGAVPKVVVNSGDSVLHRDGAALSAYQYFENVRNFLLAVQEIGLPIFEASDLEQGGKTARVVDSVLALKSYGEWKQMGGHGSWKYGGNSRPSNSGNNFLRKNLEPFKNFSSRNQPIYENEVLCMKHNLNGDIPIESTEMTSSHPLSMLVHAVLAGKRPEEVPLLLESMLGKVMEEFEHRIATQTDLVKTVLKGLADSNKSFGKQKVSIDSPSASFEMKMEKEENNFIKSKKEDCIHKNTQEEEASKDKILKQHKMFEQQQRDIQELKHTLHTTRAGMEFMQIKYSEEFNKLGKHLLSLAHAASSYHKVLEENRKLYNQVQDLKGSIRVYCRVRPFLPGQVSSSTIGCIADGHITIITPSNHSLLPYHPTEEVFSDMQPLIRSVLDGYNICIFAYGQTGSGKTFTMSGPKDLNEQTQGVNYRALGDLFKLSEERRGAFYYEISVQMIEIYNEQKNRAVGVTALNDRSSRSHSCLTVHVQGRDMTSGTILRGCMHLIDLAGSERVDKSAVTGERLKEAQHINKSLSALGDVISALAQKNSHVPYRNSKLTQLLQDSLGRQAKTLMFVHISPEMDAIGETITTLKFAERVSSVELGAARLNKESEEVKELREQVACLKAALARKGGGSAHLQNIIASPDMPNVKTPLPINSNHQHGQEYVNNQTNHRKPMEDVGNIEMQINPSLRQKKPSFDLQELLMANDSPPWLDSSSINFQMGEYKETDLGDWVDKVMVNKYETVIRDNNSIRDWDGDSTPLPDFFYQRHVSNMKVYPEQPYQRNATRRKDSHDFDMQGNRFYSVGIDDSDDLDIATSDSSEADMLWQFNLQNINTAVNEDASRIKKHQKPTKSPDIR</sequence>
<keyword evidence="9" id="KW-1185">Reference proteome</keyword>
<dbReference type="GO" id="GO:0005524">
    <property type="term" value="F:ATP binding"/>
    <property type="evidence" value="ECO:0007669"/>
    <property type="project" value="UniProtKB-UniRule"/>
</dbReference>
<reference evidence="8" key="2">
    <citation type="submission" date="2019-07" db="EMBL/GenBank/DDBJ databases">
        <authorList>
            <person name="Yang Y."/>
            <person name="Bocs S."/>
            <person name="Baudouin L."/>
        </authorList>
    </citation>
    <scope>NUCLEOTIDE SEQUENCE</scope>
    <source>
        <tissue evidence="8">Spear leaf of Hainan Tall coconut</tissue>
    </source>
</reference>
<feature type="domain" description="Kinesin motor" evidence="7">
    <location>
        <begin position="362"/>
        <end position="627"/>
    </location>
</feature>
<dbReference type="OrthoDB" id="3176171at2759"/>
<dbReference type="InterPro" id="IPR036872">
    <property type="entry name" value="CH_dom_sf"/>
</dbReference>
<evidence type="ECO:0000256" key="5">
    <source>
        <dbReference type="SAM" id="Coils"/>
    </source>
</evidence>
<protein>
    <submittedName>
        <fullName evidence="8">Kinesin-like protein KIN-14F</fullName>
    </submittedName>
</protein>
<evidence type="ECO:0000313" key="9">
    <source>
        <dbReference type="Proteomes" id="UP000797356"/>
    </source>
</evidence>
<dbReference type="FunFam" id="3.40.850.10:FF:000111">
    <property type="entry name" value="p-loop nucleoside triphosphate hydrolase superfamily protein with CH (Calponin Homology) domain"/>
    <property type="match status" value="1"/>
</dbReference>
<evidence type="ECO:0000259" key="7">
    <source>
        <dbReference type="PROSITE" id="PS50067"/>
    </source>
</evidence>
<dbReference type="PROSITE" id="PS50021">
    <property type="entry name" value="CH"/>
    <property type="match status" value="1"/>
</dbReference>
<evidence type="ECO:0000256" key="2">
    <source>
        <dbReference type="ARBA" id="ARBA00022701"/>
    </source>
</evidence>
<dbReference type="PANTHER" id="PTHR47972:SF39">
    <property type="entry name" value="KINESIN-LIKE PROTEIN KIN-14I"/>
    <property type="match status" value="1"/>
</dbReference>
<dbReference type="Gene3D" id="1.10.418.10">
    <property type="entry name" value="Calponin-like domain"/>
    <property type="match status" value="1"/>
</dbReference>
<keyword evidence="4" id="KW-0067">ATP-binding</keyword>
<organism evidence="8 9">
    <name type="scientific">Cocos nucifera</name>
    <name type="common">Coconut palm</name>
    <dbReference type="NCBI Taxonomy" id="13894"/>
    <lineage>
        <taxon>Eukaryota</taxon>
        <taxon>Viridiplantae</taxon>
        <taxon>Streptophyta</taxon>
        <taxon>Embryophyta</taxon>
        <taxon>Tracheophyta</taxon>
        <taxon>Spermatophyta</taxon>
        <taxon>Magnoliopsida</taxon>
        <taxon>Liliopsida</taxon>
        <taxon>Arecaceae</taxon>
        <taxon>Arecoideae</taxon>
        <taxon>Cocoseae</taxon>
        <taxon>Attaleinae</taxon>
        <taxon>Cocos</taxon>
    </lineage>
</organism>
<dbReference type="InterPro" id="IPR036961">
    <property type="entry name" value="Kinesin_motor_dom_sf"/>
</dbReference>
<evidence type="ECO:0000256" key="4">
    <source>
        <dbReference type="PROSITE-ProRule" id="PRU00283"/>
    </source>
</evidence>
<dbReference type="FunFam" id="3.40.850.10:FF:000373">
    <property type="entry name" value="p-loop nucleoside triphosphate hydrolase superfamily protein with CH (Calponin Homology) domain"/>
    <property type="match status" value="1"/>
</dbReference>
<feature type="coiled-coil region" evidence="5">
    <location>
        <begin position="627"/>
        <end position="654"/>
    </location>
</feature>
<dbReference type="EMBL" id="CM017887">
    <property type="protein sequence ID" value="KAG1371316.1"/>
    <property type="molecule type" value="Genomic_DNA"/>
</dbReference>
<keyword evidence="3 4" id="KW-0505">Motor protein</keyword>
<dbReference type="Pfam" id="PF00307">
    <property type="entry name" value="CH"/>
    <property type="match status" value="1"/>
</dbReference>
<dbReference type="PRINTS" id="PR00380">
    <property type="entry name" value="KINESINHEAVY"/>
</dbReference>
<keyword evidence="4" id="KW-0547">Nucleotide-binding</keyword>
<dbReference type="InterPro" id="IPR001752">
    <property type="entry name" value="Kinesin_motor_dom"/>
</dbReference>
<feature type="domain" description="Calponin-homology (CH)" evidence="6">
    <location>
        <begin position="1"/>
        <end position="110"/>
    </location>
</feature>
<name>A0A8K0NE46_COCNU</name>